<dbReference type="PANTHER" id="PTHR30038">
    <property type="entry name" value="ALDEHYDE FERREDOXIN OXIDOREDUCTASE"/>
    <property type="match status" value="1"/>
</dbReference>
<dbReference type="GO" id="GO:0016625">
    <property type="term" value="F:oxidoreductase activity, acting on the aldehyde or oxo group of donors, iron-sulfur protein as acceptor"/>
    <property type="evidence" value="ECO:0007669"/>
    <property type="project" value="InterPro"/>
</dbReference>
<evidence type="ECO:0000256" key="3">
    <source>
        <dbReference type="ARBA" id="ARBA00022485"/>
    </source>
</evidence>
<evidence type="ECO:0000256" key="4">
    <source>
        <dbReference type="ARBA" id="ARBA00022723"/>
    </source>
</evidence>
<sequence>MFGFYNLVLRINMTQKSFDFKVLSDDLLAQTLGGKGLATRMLLTHNPPGVKPLDPANHLILAGGPVTGTAIWGSCRHGVYTKSPQTGCYSESYSGGKVAEFLASTGFDAVMIHGASDEPVWLEIGGEEAVRFHSAQELWGLDSFQSEDRIKNWVKSNRSTEKNCGVIVIGPAGENQVSFAVMENDYWRSAGRTGVGAVMGSKKIKGIAFVGNRKKQVADEALLQRFVKDLAAQSKDNPGVKAYKSMGTPMMVDIMSNVGSFPAHYWQRGSVEHKEDINAAALHTRCEVHPHACMRCFIACGRMTTIKQGRHAGLRIEGPEYETIYAFGGLCEVDSIEEIAYLNDVCDRLGIDTISAGNLVALTIEGVRQGKVKYDIDYGQVDKIALLLQDIAYRRGLGDTLARGIKHAAESFGMADQAIHVKGLEPAGYDPRILKGMGLAYGTSDRGACHLRSTFYKPELSKMIDPDQIDGKAAMFVEWEDRLTIFDSLILCRFYRDLYQWEELSLMIKAVTGLELDKDGLRKIAKNIMDDTRRFNIREGLSKKDDFLPKRFYTEALPETGKVITEDQMHRLVADYYKERGWDEDGNPPPES</sequence>
<evidence type="ECO:0000256" key="5">
    <source>
        <dbReference type="ARBA" id="ARBA00023002"/>
    </source>
</evidence>
<keyword evidence="4" id="KW-0479">Metal-binding</keyword>
<organism evidence="10">
    <name type="scientific">Desulfomonile tiedjei</name>
    <dbReference type="NCBI Taxonomy" id="2358"/>
    <lineage>
        <taxon>Bacteria</taxon>
        <taxon>Pseudomonadati</taxon>
        <taxon>Thermodesulfobacteriota</taxon>
        <taxon>Desulfomonilia</taxon>
        <taxon>Desulfomonilales</taxon>
        <taxon>Desulfomonilaceae</taxon>
        <taxon>Desulfomonile</taxon>
    </lineage>
</organism>
<evidence type="ECO:0000256" key="2">
    <source>
        <dbReference type="ARBA" id="ARBA00011032"/>
    </source>
</evidence>
<proteinExistence type="inferred from homology"/>
<dbReference type="AlphaFoldDB" id="A0A7C4ASY4"/>
<dbReference type="GO" id="GO:0051539">
    <property type="term" value="F:4 iron, 4 sulfur cluster binding"/>
    <property type="evidence" value="ECO:0007669"/>
    <property type="project" value="UniProtKB-KW"/>
</dbReference>
<feature type="domain" description="Aldehyde ferredoxin oxidoreductase N-terminal" evidence="9">
    <location>
        <begin position="4"/>
        <end position="213"/>
    </location>
</feature>
<reference evidence="10" key="1">
    <citation type="journal article" date="2020" name="mSystems">
        <title>Genome- and Community-Level Interaction Insights into Carbon Utilization and Element Cycling Functions of Hydrothermarchaeota in Hydrothermal Sediment.</title>
        <authorList>
            <person name="Zhou Z."/>
            <person name="Liu Y."/>
            <person name="Xu W."/>
            <person name="Pan J."/>
            <person name="Luo Z.H."/>
            <person name="Li M."/>
        </authorList>
    </citation>
    <scope>NUCLEOTIDE SEQUENCE [LARGE SCALE GENOMIC DNA]</scope>
    <source>
        <strain evidence="10">SpSt-769</strain>
    </source>
</reference>
<dbReference type="InterPro" id="IPR051919">
    <property type="entry name" value="W-dependent_AOR"/>
</dbReference>
<evidence type="ECO:0000256" key="7">
    <source>
        <dbReference type="ARBA" id="ARBA00023014"/>
    </source>
</evidence>
<keyword evidence="7" id="KW-0411">Iron-sulfur</keyword>
<gene>
    <name evidence="10" type="ORF">ENV54_11240</name>
</gene>
<keyword evidence="3" id="KW-0004">4Fe-4S</keyword>
<name>A0A7C4ASY4_9BACT</name>
<evidence type="ECO:0000256" key="8">
    <source>
        <dbReference type="ARBA" id="ARBA00049934"/>
    </source>
</evidence>
<dbReference type="InterPro" id="IPR013985">
    <property type="entry name" value="Ald_Fedxn_OxRdtase_dom3"/>
</dbReference>
<dbReference type="Gene3D" id="1.10.569.10">
    <property type="entry name" value="Aldehyde Ferredoxin Oxidoreductase Protein, subunit A, domain 2"/>
    <property type="match status" value="1"/>
</dbReference>
<dbReference type="Pfam" id="PF01314">
    <property type="entry name" value="AFOR_C"/>
    <property type="match status" value="1"/>
</dbReference>
<evidence type="ECO:0000256" key="6">
    <source>
        <dbReference type="ARBA" id="ARBA00023004"/>
    </source>
</evidence>
<accession>A0A7C4ASY4</accession>
<evidence type="ECO:0000256" key="1">
    <source>
        <dbReference type="ARBA" id="ARBA00001966"/>
    </source>
</evidence>
<dbReference type="InterPro" id="IPR001203">
    <property type="entry name" value="OxRdtase_Ald_Fedxn_C"/>
</dbReference>
<dbReference type="GO" id="GO:0009055">
    <property type="term" value="F:electron transfer activity"/>
    <property type="evidence" value="ECO:0007669"/>
    <property type="project" value="InterPro"/>
</dbReference>
<protein>
    <submittedName>
        <fullName evidence="10">Aldehyde:ferredoxin oxidoreductase</fullName>
    </submittedName>
</protein>
<dbReference type="SUPFAM" id="SSF48310">
    <property type="entry name" value="Aldehyde ferredoxin oxidoreductase, C-terminal domains"/>
    <property type="match status" value="1"/>
</dbReference>
<dbReference type="InterPro" id="IPR036503">
    <property type="entry name" value="Ald_Fedxn_OxRdtase_N_sf"/>
</dbReference>
<keyword evidence="6" id="KW-0408">Iron</keyword>
<comment type="similarity">
    <text evidence="2">Belongs to the AOR/FOR family.</text>
</comment>
<dbReference type="GO" id="GO:0046872">
    <property type="term" value="F:metal ion binding"/>
    <property type="evidence" value="ECO:0007669"/>
    <property type="project" value="UniProtKB-KW"/>
</dbReference>
<comment type="caution">
    <text evidence="10">The sequence shown here is derived from an EMBL/GenBank/DDBJ whole genome shotgun (WGS) entry which is preliminary data.</text>
</comment>
<comment type="cofactor">
    <cofactor evidence="1">
        <name>[4Fe-4S] cluster</name>
        <dbReference type="ChEBI" id="CHEBI:49883"/>
    </cofactor>
</comment>
<dbReference type="EMBL" id="DTGT01000363">
    <property type="protein sequence ID" value="HGH61858.1"/>
    <property type="molecule type" value="Genomic_DNA"/>
</dbReference>
<dbReference type="Gene3D" id="1.10.599.10">
    <property type="entry name" value="Aldehyde Ferredoxin Oxidoreductase Protein, subunit A, domain 3"/>
    <property type="match status" value="1"/>
</dbReference>
<dbReference type="SUPFAM" id="SSF56228">
    <property type="entry name" value="Aldehyde ferredoxin oxidoreductase, N-terminal domain"/>
    <property type="match status" value="1"/>
</dbReference>
<dbReference type="SMART" id="SM00790">
    <property type="entry name" value="AFOR_N"/>
    <property type="match status" value="1"/>
</dbReference>
<keyword evidence="5" id="KW-0560">Oxidoreductase</keyword>
<dbReference type="Gene3D" id="3.60.9.10">
    <property type="entry name" value="Aldehyde ferredoxin oxidoreductase, N-terminal domain"/>
    <property type="match status" value="1"/>
</dbReference>
<dbReference type="InterPro" id="IPR013984">
    <property type="entry name" value="Ald_Fedxn_OxRdtase_dom2"/>
</dbReference>
<dbReference type="InterPro" id="IPR013983">
    <property type="entry name" value="Ald_Fedxn_OxRdtase_N"/>
</dbReference>
<evidence type="ECO:0000259" key="9">
    <source>
        <dbReference type="SMART" id="SM00790"/>
    </source>
</evidence>
<evidence type="ECO:0000313" key="10">
    <source>
        <dbReference type="EMBL" id="HGH61858.1"/>
    </source>
</evidence>
<comment type="cofactor">
    <cofactor evidence="8">
        <name>tungstopterin</name>
        <dbReference type="ChEBI" id="CHEBI:30402"/>
    </cofactor>
</comment>
<dbReference type="PANTHER" id="PTHR30038:SF9">
    <property type="entry name" value="ALDEHYDE FERREDOXIN OXIDOREDUCTASE"/>
    <property type="match status" value="1"/>
</dbReference>
<dbReference type="Pfam" id="PF02730">
    <property type="entry name" value="AFOR_N"/>
    <property type="match status" value="1"/>
</dbReference>
<dbReference type="InterPro" id="IPR036021">
    <property type="entry name" value="Tungsten_al_ferr_oxy-like_C"/>
</dbReference>